<evidence type="ECO:0000313" key="3">
    <source>
        <dbReference type="RefSeq" id="XP_050924524.1"/>
    </source>
</evidence>
<dbReference type="PRINTS" id="PR01504">
    <property type="entry name" value="PNCREATITSAP"/>
</dbReference>
<organism evidence="2 3">
    <name type="scientific">Lates calcarifer</name>
    <name type="common">Barramundi</name>
    <name type="synonym">Holocentrus calcarifer</name>
    <dbReference type="NCBI Taxonomy" id="8187"/>
    <lineage>
        <taxon>Eukaryota</taxon>
        <taxon>Metazoa</taxon>
        <taxon>Chordata</taxon>
        <taxon>Craniata</taxon>
        <taxon>Vertebrata</taxon>
        <taxon>Euteleostomi</taxon>
        <taxon>Actinopterygii</taxon>
        <taxon>Neopterygii</taxon>
        <taxon>Teleostei</taxon>
        <taxon>Neoteleostei</taxon>
        <taxon>Acanthomorphata</taxon>
        <taxon>Carangaria</taxon>
        <taxon>Carangaria incertae sedis</taxon>
        <taxon>Centropomidae</taxon>
        <taxon>Lates</taxon>
    </lineage>
</organism>
<name>A0AAJ8DMR9_LATCA</name>
<accession>A0AAJ8DMR9</accession>
<evidence type="ECO:0000259" key="1">
    <source>
        <dbReference type="PROSITE" id="PS50041"/>
    </source>
</evidence>
<dbReference type="Gene3D" id="3.10.100.10">
    <property type="entry name" value="Mannose-Binding Protein A, subunit A"/>
    <property type="match status" value="1"/>
</dbReference>
<dbReference type="RefSeq" id="XP_050924524.1">
    <property type="nucleotide sequence ID" value="XM_051068567.1"/>
</dbReference>
<dbReference type="CDD" id="cd00037">
    <property type="entry name" value="CLECT"/>
    <property type="match status" value="1"/>
</dbReference>
<dbReference type="SMART" id="SM00034">
    <property type="entry name" value="CLECT"/>
    <property type="match status" value="1"/>
</dbReference>
<dbReference type="Pfam" id="PF00059">
    <property type="entry name" value="Lectin_C"/>
    <property type="match status" value="1"/>
</dbReference>
<dbReference type="InterPro" id="IPR001304">
    <property type="entry name" value="C-type_lectin-like"/>
</dbReference>
<proteinExistence type="predicted"/>
<feature type="domain" description="C-type lectin" evidence="1">
    <location>
        <begin position="100"/>
        <end position="207"/>
    </location>
</feature>
<dbReference type="Proteomes" id="UP000694890">
    <property type="component" value="Linkage group LG3"/>
</dbReference>
<dbReference type="InterPro" id="IPR050111">
    <property type="entry name" value="C-type_lectin/snaclec_domain"/>
</dbReference>
<dbReference type="GeneID" id="108881925"/>
<dbReference type="InterPro" id="IPR016187">
    <property type="entry name" value="CTDL_fold"/>
</dbReference>
<dbReference type="InterPro" id="IPR016186">
    <property type="entry name" value="C-type_lectin-like/link_sf"/>
</dbReference>
<dbReference type="PROSITE" id="PS50041">
    <property type="entry name" value="C_TYPE_LECTIN_2"/>
    <property type="match status" value="1"/>
</dbReference>
<gene>
    <name evidence="3" type="primary">LOC108881925</name>
</gene>
<dbReference type="SUPFAM" id="SSF56436">
    <property type="entry name" value="C-type lectin-like"/>
    <property type="match status" value="1"/>
</dbReference>
<dbReference type="AlphaFoldDB" id="A0AAJ8DMR9"/>
<evidence type="ECO:0000313" key="2">
    <source>
        <dbReference type="Proteomes" id="UP000694890"/>
    </source>
</evidence>
<protein>
    <submittedName>
        <fullName evidence="3">Ladderlectin isoform X1</fullName>
    </submittedName>
</protein>
<dbReference type="PANTHER" id="PTHR22803">
    <property type="entry name" value="MANNOSE, PHOSPHOLIPASE, LECTIN RECEPTOR RELATED"/>
    <property type="match status" value="1"/>
</dbReference>
<sequence length="280" mass="31557">MFISVLFQYINTCRSTSCTRSAERLHTEAAHHCETMRIIFLVCAAFALSVATEEKPDESLAPMTEKFEKEDPAPVLEAGDQTPGDVRQSKNSCLSGWLKYGSRCFIFVNRQMAWIDAERYCLRNGANLASIHNPGEYRFLQDMIRTSTGRFAQTWIGANDAIKDQAWFWSDGSNFLFHSWGVGEPNNADGHERCIEMNRSKDHLWNDLPFCVYKVLFTLQLCRPCRHSAERLHSSEADVQLLTVNNEDCSFSLCCLRSELCRRASGGCSCCSGGASRSTS</sequence>
<reference evidence="3" key="1">
    <citation type="submission" date="2025-08" db="UniProtKB">
        <authorList>
            <consortium name="RefSeq"/>
        </authorList>
    </citation>
    <scope>IDENTIFICATION</scope>
    <source>
        <tissue evidence="3">Brain</tissue>
    </source>
</reference>